<evidence type="ECO:0000256" key="4">
    <source>
        <dbReference type="RuleBase" id="RU000612"/>
    </source>
</evidence>
<sequence length="338" mass="37734">MYMCSEIDGMLLDHSRQHATLETFEKLFKLVEVGATNKALTDVVSIGIGCNYLGPPFVHTALQSGLDYASVSLMFFRNFCIFILAEFLLNVLGGKHTDLEAAECAKGCQLRFCLGNLESTLTTLLHFGTGLGDVAVFAVQLKCCRYLSSTVSQLLRSKITKFAVFFFFFFFIIKSDEQIEASILITNFNSENMRPTTSRQPSCPILLVIPLICQKWTACSRCHHVGHPVPNISFLYLYIIGTSHHVSLDSSLDLQVLLDLLRVWNLSFHGYPARALEKFAPHIQLVSMESNGERVSIDGVSLPFEAGEIDFEEPGTNGLHSFYQLIHQLINTSCISKD</sequence>
<comment type="caution">
    <text evidence="5">The sequence shown here is derived from an EMBL/GenBank/DDBJ whole genome shotgun (WGS) entry which is preliminary data.</text>
</comment>
<comment type="similarity">
    <text evidence="4">Belongs to the GPI family.</text>
</comment>
<protein>
    <recommendedName>
        <fullName evidence="4">Glucose-6-phosphate isomerase</fullName>
        <ecNumber evidence="4">5.3.1.9</ecNumber>
    </recommendedName>
</protein>
<dbReference type="SUPFAM" id="SSF53697">
    <property type="entry name" value="SIS domain"/>
    <property type="match status" value="2"/>
</dbReference>
<comment type="pathway">
    <text evidence="4">Carbohydrate degradation; glycolysis; D-glyceraldehyde 3-phosphate and glycerone phosphate from D-glucose: step 2/4.</text>
</comment>
<dbReference type="AlphaFoldDB" id="A0AAN8VW04"/>
<evidence type="ECO:0000256" key="1">
    <source>
        <dbReference type="ARBA" id="ARBA00022432"/>
    </source>
</evidence>
<dbReference type="Gene3D" id="3.40.50.10490">
    <property type="entry name" value="Glucose-6-phosphate isomerase like protein, domain 1"/>
    <property type="match status" value="2"/>
</dbReference>
<dbReference type="GO" id="GO:0004347">
    <property type="term" value="F:glucose-6-phosphate isomerase activity"/>
    <property type="evidence" value="ECO:0007669"/>
    <property type="project" value="UniProtKB-EC"/>
</dbReference>
<keyword evidence="3 4" id="KW-0413">Isomerase</keyword>
<keyword evidence="1 4" id="KW-0312">Gluconeogenesis</keyword>
<dbReference type="PANTHER" id="PTHR11469">
    <property type="entry name" value="GLUCOSE-6-PHOSPHATE ISOMERASE"/>
    <property type="match status" value="1"/>
</dbReference>
<organism evidence="5 6">
    <name type="scientific">Dillenia turbinata</name>
    <dbReference type="NCBI Taxonomy" id="194707"/>
    <lineage>
        <taxon>Eukaryota</taxon>
        <taxon>Viridiplantae</taxon>
        <taxon>Streptophyta</taxon>
        <taxon>Embryophyta</taxon>
        <taxon>Tracheophyta</taxon>
        <taxon>Spermatophyta</taxon>
        <taxon>Magnoliopsida</taxon>
        <taxon>eudicotyledons</taxon>
        <taxon>Gunneridae</taxon>
        <taxon>Pentapetalae</taxon>
        <taxon>Dilleniales</taxon>
        <taxon>Dilleniaceae</taxon>
        <taxon>Dillenia</taxon>
    </lineage>
</organism>
<keyword evidence="2 4" id="KW-0324">Glycolysis</keyword>
<proteinExistence type="inferred from homology"/>
<dbReference type="PRINTS" id="PR00662">
    <property type="entry name" value="G6PISOMERASE"/>
</dbReference>
<dbReference type="GO" id="GO:0006094">
    <property type="term" value="P:gluconeogenesis"/>
    <property type="evidence" value="ECO:0007669"/>
    <property type="project" value="UniProtKB-KW"/>
</dbReference>
<reference evidence="5 6" key="1">
    <citation type="submission" date="2023-12" db="EMBL/GenBank/DDBJ databases">
        <title>A high-quality genome assembly for Dillenia turbinata (Dilleniales).</title>
        <authorList>
            <person name="Chanderbali A."/>
        </authorList>
    </citation>
    <scope>NUCLEOTIDE SEQUENCE [LARGE SCALE GENOMIC DNA]</scope>
    <source>
        <strain evidence="5">LSX21</strain>
        <tissue evidence="5">Leaf</tissue>
    </source>
</reference>
<dbReference type="GO" id="GO:0006096">
    <property type="term" value="P:glycolytic process"/>
    <property type="evidence" value="ECO:0007669"/>
    <property type="project" value="UniProtKB-KW"/>
</dbReference>
<dbReference type="GO" id="GO:0097367">
    <property type="term" value="F:carbohydrate derivative binding"/>
    <property type="evidence" value="ECO:0007669"/>
    <property type="project" value="InterPro"/>
</dbReference>
<dbReference type="PROSITE" id="PS51463">
    <property type="entry name" value="P_GLUCOSE_ISOMERASE_3"/>
    <property type="match status" value="1"/>
</dbReference>
<dbReference type="Proteomes" id="UP001370490">
    <property type="component" value="Unassembled WGS sequence"/>
</dbReference>
<dbReference type="Pfam" id="PF00342">
    <property type="entry name" value="PGI"/>
    <property type="match status" value="2"/>
</dbReference>
<evidence type="ECO:0000313" key="5">
    <source>
        <dbReference type="EMBL" id="KAK6938809.1"/>
    </source>
</evidence>
<evidence type="ECO:0000256" key="2">
    <source>
        <dbReference type="ARBA" id="ARBA00023152"/>
    </source>
</evidence>
<dbReference type="InterPro" id="IPR001672">
    <property type="entry name" value="G6P_Isomerase"/>
</dbReference>
<dbReference type="EMBL" id="JBAMMX010000006">
    <property type="protein sequence ID" value="KAK6938809.1"/>
    <property type="molecule type" value="Genomic_DNA"/>
</dbReference>
<accession>A0AAN8VW04</accession>
<dbReference type="GO" id="GO:0051156">
    <property type="term" value="P:glucose 6-phosphate metabolic process"/>
    <property type="evidence" value="ECO:0007669"/>
    <property type="project" value="TreeGrafter"/>
</dbReference>
<keyword evidence="6" id="KW-1185">Reference proteome</keyword>
<dbReference type="EC" id="5.3.1.9" evidence="4"/>
<comment type="catalytic activity">
    <reaction evidence="4">
        <text>alpha-D-glucose 6-phosphate = beta-D-fructose 6-phosphate</text>
        <dbReference type="Rhea" id="RHEA:11816"/>
        <dbReference type="ChEBI" id="CHEBI:57634"/>
        <dbReference type="ChEBI" id="CHEBI:58225"/>
        <dbReference type="EC" id="5.3.1.9"/>
    </reaction>
</comment>
<dbReference type="PANTHER" id="PTHR11469:SF1">
    <property type="entry name" value="GLUCOSE-6-PHOSPHATE ISOMERASE"/>
    <property type="match status" value="1"/>
</dbReference>
<evidence type="ECO:0000313" key="6">
    <source>
        <dbReference type="Proteomes" id="UP001370490"/>
    </source>
</evidence>
<dbReference type="GO" id="GO:0048029">
    <property type="term" value="F:monosaccharide binding"/>
    <property type="evidence" value="ECO:0007669"/>
    <property type="project" value="TreeGrafter"/>
</dbReference>
<dbReference type="InterPro" id="IPR046348">
    <property type="entry name" value="SIS_dom_sf"/>
</dbReference>
<dbReference type="GO" id="GO:0005829">
    <property type="term" value="C:cytosol"/>
    <property type="evidence" value="ECO:0007669"/>
    <property type="project" value="TreeGrafter"/>
</dbReference>
<gene>
    <name evidence="5" type="ORF">RJ641_032317</name>
</gene>
<evidence type="ECO:0000256" key="3">
    <source>
        <dbReference type="ARBA" id="ARBA00023235"/>
    </source>
</evidence>
<name>A0AAN8VW04_9MAGN</name>